<protein>
    <submittedName>
        <fullName evidence="1">Uncharacterized protein</fullName>
    </submittedName>
</protein>
<organism evidence="1 2">
    <name type="scientific">Datura stramonium</name>
    <name type="common">Jimsonweed</name>
    <name type="synonym">Common thornapple</name>
    <dbReference type="NCBI Taxonomy" id="4076"/>
    <lineage>
        <taxon>Eukaryota</taxon>
        <taxon>Viridiplantae</taxon>
        <taxon>Streptophyta</taxon>
        <taxon>Embryophyta</taxon>
        <taxon>Tracheophyta</taxon>
        <taxon>Spermatophyta</taxon>
        <taxon>Magnoliopsida</taxon>
        <taxon>eudicotyledons</taxon>
        <taxon>Gunneridae</taxon>
        <taxon>Pentapetalae</taxon>
        <taxon>asterids</taxon>
        <taxon>lamiids</taxon>
        <taxon>Solanales</taxon>
        <taxon>Solanaceae</taxon>
        <taxon>Solanoideae</taxon>
        <taxon>Datureae</taxon>
        <taxon>Datura</taxon>
    </lineage>
</organism>
<comment type="caution">
    <text evidence="1">The sequence shown here is derived from an EMBL/GenBank/DDBJ whole genome shotgun (WGS) entry which is preliminary data.</text>
</comment>
<evidence type="ECO:0000313" key="2">
    <source>
        <dbReference type="Proteomes" id="UP000823775"/>
    </source>
</evidence>
<accession>A0ABS8SQZ3</accession>
<dbReference type="EMBL" id="JACEIK010000708">
    <property type="protein sequence ID" value="MCD7461233.1"/>
    <property type="molecule type" value="Genomic_DNA"/>
</dbReference>
<gene>
    <name evidence="1" type="ORF">HAX54_045579</name>
</gene>
<evidence type="ECO:0000313" key="1">
    <source>
        <dbReference type="EMBL" id="MCD7461233.1"/>
    </source>
</evidence>
<reference evidence="1 2" key="1">
    <citation type="journal article" date="2021" name="BMC Genomics">
        <title>Datura genome reveals duplications of psychoactive alkaloid biosynthetic genes and high mutation rate following tissue culture.</title>
        <authorList>
            <person name="Rajewski A."/>
            <person name="Carter-House D."/>
            <person name="Stajich J."/>
            <person name="Litt A."/>
        </authorList>
    </citation>
    <scope>NUCLEOTIDE SEQUENCE [LARGE SCALE GENOMIC DNA]</scope>
    <source>
        <strain evidence="1">AR-01</strain>
    </source>
</reference>
<name>A0ABS8SQZ3_DATST</name>
<sequence>FFIEMSLQKGIVNIKVMNRTIKLSGDSRTSRTVEGLTTRLKEEILVESREKPFVADVVPKQMNCEKGGGEGILPNCGETPYGGDSLQALRDHGQYSHWWWELIGGI</sequence>
<dbReference type="Proteomes" id="UP000823775">
    <property type="component" value="Unassembled WGS sequence"/>
</dbReference>
<keyword evidence="2" id="KW-1185">Reference proteome</keyword>
<feature type="non-terminal residue" evidence="1">
    <location>
        <position position="1"/>
    </location>
</feature>
<proteinExistence type="predicted"/>